<keyword evidence="3" id="KW-0255">Endonuclease</keyword>
<reference evidence="10 11" key="1">
    <citation type="submission" date="2018-10" db="EMBL/GenBank/DDBJ databases">
        <authorList>
            <consortium name="IHU Genomes"/>
        </authorList>
    </citation>
    <scope>NUCLEOTIDE SEQUENCE [LARGE SCALE GENOMIC DNA]</scope>
    <source>
        <strain evidence="10 11">A1</strain>
    </source>
</reference>
<dbReference type="InterPro" id="IPR000999">
    <property type="entry name" value="RNase_III_dom"/>
</dbReference>
<dbReference type="InterPro" id="IPR014720">
    <property type="entry name" value="dsRBD_dom"/>
</dbReference>
<dbReference type="GO" id="GO:0003725">
    <property type="term" value="F:double-stranded RNA binding"/>
    <property type="evidence" value="ECO:0007669"/>
    <property type="project" value="TreeGrafter"/>
</dbReference>
<accession>A0A5K0U855</accession>
<evidence type="ECO:0000256" key="5">
    <source>
        <dbReference type="ARBA" id="ARBA00022884"/>
    </source>
</evidence>
<sequence length="523" mass="58934">MSKSQKTIKKKEPPSQDVPLTPEPQTTSASEKLKKGANTTTRSVTKTINVDADSKKGVNQNYHSRKTFESDNENSKTNIGSEGYSSGGYDSQEDSTKNSVDRSVSSYQKPSGQNYGRRDGNTNGFGGVVGGRSGRTDDDDVPLTEEEIRDRILNEKNIPITEEFINGIFARFNFDHKVKNLHNFQRAMIHESYLEENVTNPKTIKLLKEITPIDPKLRKKCMPLQTGSYETLEFLGDSIIRHAIGKYLFLRYPNEGEGFLTTNRSKMENKFALSALARKLGIQNYAVIARNIEVANGRTSFVTLTEDLFEAFIGALNLEVDENRTVEFVWSIIEKEGDVAETIRTQNNYKDQLMQYFHKVDVVKHELQYDDEELETDDGRRRFRTVVMDKNTRKKLGVGSGRSKKTSQQRAAKDALIKLGLIGNDTEEVEYFDVSNIDDVTTELNKTKTHAKKVGQTTHQNTGPKESQTHASTQDPDSDKEVEKTVRRAPSKRVSNTPGTANTVGKQEDNQVNTVKKVVQKKK</sequence>
<dbReference type="GO" id="GO:0010468">
    <property type="term" value="P:regulation of gene expression"/>
    <property type="evidence" value="ECO:0007669"/>
    <property type="project" value="TreeGrafter"/>
</dbReference>
<feature type="compositionally biased region" description="Polar residues" evidence="7">
    <location>
        <begin position="101"/>
        <end position="114"/>
    </location>
</feature>
<dbReference type="EMBL" id="UPSH01000001">
    <property type="protein sequence ID" value="VBB17990.1"/>
    <property type="molecule type" value="Genomic_DNA"/>
</dbReference>
<feature type="compositionally biased region" description="Polar residues" evidence="7">
    <location>
        <begin position="493"/>
        <end position="505"/>
    </location>
</feature>
<feature type="compositionally biased region" description="Gly residues" evidence="7">
    <location>
        <begin position="123"/>
        <end position="133"/>
    </location>
</feature>
<feature type="region of interest" description="Disordered" evidence="7">
    <location>
        <begin position="1"/>
        <end position="143"/>
    </location>
</feature>
<dbReference type="SMART" id="SM00358">
    <property type="entry name" value="DSRM"/>
    <property type="match status" value="1"/>
</dbReference>
<feature type="compositionally biased region" description="Polar residues" evidence="7">
    <location>
        <begin position="37"/>
        <end position="48"/>
    </location>
</feature>
<evidence type="ECO:0000256" key="6">
    <source>
        <dbReference type="PROSITE-ProRule" id="PRU00266"/>
    </source>
</evidence>
<protein>
    <submittedName>
        <fullName evidence="10">Ribonuclease 3</fullName>
    </submittedName>
</protein>
<proteinExistence type="inferred from homology"/>
<evidence type="ECO:0000259" key="9">
    <source>
        <dbReference type="PROSITE" id="PS50142"/>
    </source>
</evidence>
<keyword evidence="4" id="KW-0378">Hydrolase</keyword>
<dbReference type="Gene3D" id="3.30.160.20">
    <property type="match status" value="1"/>
</dbReference>
<evidence type="ECO:0000256" key="2">
    <source>
        <dbReference type="ARBA" id="ARBA00022722"/>
    </source>
</evidence>
<feature type="region of interest" description="Disordered" evidence="7">
    <location>
        <begin position="448"/>
        <end position="523"/>
    </location>
</feature>
<evidence type="ECO:0000259" key="8">
    <source>
        <dbReference type="PROSITE" id="PS50137"/>
    </source>
</evidence>
<feature type="compositionally biased region" description="Basic and acidic residues" evidence="7">
    <location>
        <begin position="477"/>
        <end position="486"/>
    </location>
</feature>
<dbReference type="HAMAP" id="MF_00104">
    <property type="entry name" value="RNase_III"/>
    <property type="match status" value="1"/>
</dbReference>
<dbReference type="SUPFAM" id="SSF54768">
    <property type="entry name" value="dsRNA-binding domain-like"/>
    <property type="match status" value="1"/>
</dbReference>
<evidence type="ECO:0000256" key="3">
    <source>
        <dbReference type="ARBA" id="ARBA00022759"/>
    </source>
</evidence>
<dbReference type="GO" id="GO:0006364">
    <property type="term" value="P:rRNA processing"/>
    <property type="evidence" value="ECO:0007669"/>
    <property type="project" value="InterPro"/>
</dbReference>
<dbReference type="InterPro" id="IPR011907">
    <property type="entry name" value="RNase_III"/>
</dbReference>
<dbReference type="Pfam" id="PF00035">
    <property type="entry name" value="dsrm"/>
    <property type="match status" value="1"/>
</dbReference>
<dbReference type="Pfam" id="PF00636">
    <property type="entry name" value="Ribonuclease_3"/>
    <property type="match status" value="1"/>
</dbReference>
<comment type="similarity">
    <text evidence="1">Belongs to the ribonuclease III family.</text>
</comment>
<comment type="caution">
    <text evidence="10">The sequence shown here is derived from an EMBL/GenBank/DDBJ whole genome shotgun (WGS) entry which is preliminary data.</text>
</comment>
<dbReference type="Gene3D" id="1.10.1520.10">
    <property type="entry name" value="Ribonuclease III domain"/>
    <property type="match status" value="1"/>
</dbReference>
<dbReference type="PROSITE" id="PS50142">
    <property type="entry name" value="RNASE_3_2"/>
    <property type="match status" value="1"/>
</dbReference>
<dbReference type="CDD" id="cd00593">
    <property type="entry name" value="RIBOc"/>
    <property type="match status" value="1"/>
</dbReference>
<gene>
    <name evidence="10" type="ORF">YASMINEVIRUS_453</name>
</gene>
<dbReference type="PROSITE" id="PS50137">
    <property type="entry name" value="DS_RBD"/>
    <property type="match status" value="1"/>
</dbReference>
<dbReference type="CDD" id="cd10845">
    <property type="entry name" value="DSRM_RNAse_III_family"/>
    <property type="match status" value="1"/>
</dbReference>
<name>A0A5K0U855_9VIRU</name>
<dbReference type="SUPFAM" id="SSF69065">
    <property type="entry name" value="RNase III domain-like"/>
    <property type="match status" value="1"/>
</dbReference>
<dbReference type="Proteomes" id="UP000594342">
    <property type="component" value="Unassembled WGS sequence"/>
</dbReference>
<dbReference type="PANTHER" id="PTHR11207">
    <property type="entry name" value="RIBONUCLEASE III"/>
    <property type="match status" value="1"/>
</dbReference>
<evidence type="ECO:0000313" key="10">
    <source>
        <dbReference type="EMBL" id="VBB17990.1"/>
    </source>
</evidence>
<feature type="domain" description="DRBM" evidence="8">
    <location>
        <begin position="348"/>
        <end position="421"/>
    </location>
</feature>
<evidence type="ECO:0000313" key="11">
    <source>
        <dbReference type="Proteomes" id="UP000594342"/>
    </source>
</evidence>
<dbReference type="SMART" id="SM00535">
    <property type="entry name" value="RIBOc"/>
    <property type="match status" value="1"/>
</dbReference>
<keyword evidence="5 6" id="KW-0694">RNA-binding</keyword>
<organism evidence="10 11">
    <name type="scientific">Yasminevirus sp. GU-2018</name>
    <dbReference type="NCBI Taxonomy" id="2420051"/>
    <lineage>
        <taxon>Viruses</taxon>
        <taxon>Varidnaviria</taxon>
        <taxon>Bamfordvirae</taxon>
        <taxon>Nucleocytoviricota</taxon>
        <taxon>Megaviricetes</taxon>
        <taxon>Imitervirales</taxon>
        <taxon>Mimiviridae</taxon>
        <taxon>Klosneuvirinae</taxon>
        <taxon>Yasminevirus</taxon>
        <taxon>Yasminevirus saudimassiliense</taxon>
    </lineage>
</organism>
<dbReference type="PROSITE" id="PS00517">
    <property type="entry name" value="RNASE_3_1"/>
    <property type="match status" value="1"/>
</dbReference>
<feature type="compositionally biased region" description="Low complexity" evidence="7">
    <location>
        <begin position="80"/>
        <end position="90"/>
    </location>
</feature>
<evidence type="ECO:0000256" key="4">
    <source>
        <dbReference type="ARBA" id="ARBA00022801"/>
    </source>
</evidence>
<keyword evidence="11" id="KW-1185">Reference proteome</keyword>
<keyword evidence="2" id="KW-0540">Nuclease</keyword>
<dbReference type="GO" id="GO:0004525">
    <property type="term" value="F:ribonuclease III activity"/>
    <property type="evidence" value="ECO:0007669"/>
    <property type="project" value="InterPro"/>
</dbReference>
<feature type="compositionally biased region" description="Polar residues" evidence="7">
    <location>
        <begin position="455"/>
        <end position="475"/>
    </location>
</feature>
<feature type="domain" description="RNase III" evidence="9">
    <location>
        <begin position="165"/>
        <end position="321"/>
    </location>
</feature>
<evidence type="ECO:0000256" key="1">
    <source>
        <dbReference type="ARBA" id="ARBA00010183"/>
    </source>
</evidence>
<dbReference type="PANTHER" id="PTHR11207:SF0">
    <property type="entry name" value="RIBONUCLEASE 3"/>
    <property type="match status" value="1"/>
</dbReference>
<evidence type="ECO:0000256" key="7">
    <source>
        <dbReference type="SAM" id="MobiDB-lite"/>
    </source>
</evidence>
<dbReference type="InterPro" id="IPR036389">
    <property type="entry name" value="RNase_III_sf"/>
</dbReference>